<keyword evidence="3 13" id="KW-0547">Nucleotide-binding</keyword>
<organism evidence="18 19">
    <name type="scientific">Hevea brasiliensis</name>
    <name type="common">Para rubber tree</name>
    <name type="synonym">Siphonia brasiliensis</name>
    <dbReference type="NCBI Taxonomy" id="3981"/>
    <lineage>
        <taxon>Eukaryota</taxon>
        <taxon>Viridiplantae</taxon>
        <taxon>Streptophyta</taxon>
        <taxon>Embryophyta</taxon>
        <taxon>Tracheophyta</taxon>
        <taxon>Spermatophyta</taxon>
        <taxon>Magnoliopsida</taxon>
        <taxon>eudicotyledons</taxon>
        <taxon>Gunneridae</taxon>
        <taxon>Pentapetalae</taxon>
        <taxon>rosids</taxon>
        <taxon>fabids</taxon>
        <taxon>Malpighiales</taxon>
        <taxon>Euphorbiaceae</taxon>
        <taxon>Crotonoideae</taxon>
        <taxon>Micrandreae</taxon>
        <taxon>Hevea</taxon>
    </lineage>
</organism>
<evidence type="ECO:0000313" key="19">
    <source>
        <dbReference type="Proteomes" id="UP000467840"/>
    </source>
</evidence>
<dbReference type="GO" id="GO:0003723">
    <property type="term" value="F:RNA binding"/>
    <property type="evidence" value="ECO:0007669"/>
    <property type="project" value="UniProtKB-UniRule"/>
</dbReference>
<dbReference type="InterPro" id="IPR023395">
    <property type="entry name" value="MCP_dom_sf"/>
</dbReference>
<evidence type="ECO:0000256" key="12">
    <source>
        <dbReference type="PROSITE-ProRule" id="PRU00552"/>
    </source>
</evidence>
<reference evidence="18 19" key="1">
    <citation type="journal article" date="2020" name="Mol. Plant">
        <title>The Chromosome-Based Rubber Tree Genome Provides New Insights into Spurge Genome Evolution and Rubber Biosynthesis.</title>
        <authorList>
            <person name="Liu J."/>
            <person name="Shi C."/>
            <person name="Shi C.C."/>
            <person name="Li W."/>
            <person name="Zhang Q.J."/>
            <person name="Zhang Y."/>
            <person name="Li K."/>
            <person name="Lu H.F."/>
            <person name="Shi C."/>
            <person name="Zhu S.T."/>
            <person name="Xiao Z.Y."/>
            <person name="Nan H."/>
            <person name="Yue Y."/>
            <person name="Zhu X.G."/>
            <person name="Wu Y."/>
            <person name="Hong X.N."/>
            <person name="Fan G.Y."/>
            <person name="Tong Y."/>
            <person name="Zhang D."/>
            <person name="Mao C.L."/>
            <person name="Liu Y.L."/>
            <person name="Hao S.J."/>
            <person name="Liu W.Q."/>
            <person name="Lv M.Q."/>
            <person name="Zhang H.B."/>
            <person name="Liu Y."/>
            <person name="Hu-Tang G.R."/>
            <person name="Wang J.P."/>
            <person name="Wang J.H."/>
            <person name="Sun Y.H."/>
            <person name="Ni S.B."/>
            <person name="Chen W.B."/>
            <person name="Zhang X.C."/>
            <person name="Jiao Y.N."/>
            <person name="Eichler E.E."/>
            <person name="Li G.H."/>
            <person name="Liu X."/>
            <person name="Gao L.Z."/>
        </authorList>
    </citation>
    <scope>NUCLEOTIDE SEQUENCE [LARGE SCALE GENOMIC DNA]</scope>
    <source>
        <strain evidence="19">cv. GT1</strain>
        <tissue evidence="18">Leaf</tissue>
    </source>
</reference>
<feature type="domain" description="Helicase ATP-binding" evidence="15">
    <location>
        <begin position="207"/>
        <end position="382"/>
    </location>
</feature>
<comment type="function">
    <text evidence="13">RNA helicase.</text>
</comment>
<keyword evidence="8 11" id="KW-0472">Membrane</keyword>
<dbReference type="Proteomes" id="UP000467840">
    <property type="component" value="Chromosome 6"/>
</dbReference>
<accession>A0A6A6N0L7</accession>
<evidence type="ECO:0000256" key="5">
    <source>
        <dbReference type="ARBA" id="ARBA00022806"/>
    </source>
</evidence>
<comment type="similarity">
    <text evidence="9">Belongs to the DEAD box helicase family. DDX18/HAS1 subfamily.</text>
</comment>
<evidence type="ECO:0000256" key="2">
    <source>
        <dbReference type="ARBA" id="ARBA00022692"/>
    </source>
</evidence>
<dbReference type="Gene3D" id="1.50.40.10">
    <property type="entry name" value="Mitochondrial carrier domain"/>
    <property type="match status" value="1"/>
</dbReference>
<feature type="compositionally biased region" description="Acidic residues" evidence="14">
    <location>
        <begin position="149"/>
        <end position="160"/>
    </location>
</feature>
<dbReference type="Pfam" id="PF25372">
    <property type="entry name" value="DUF7885"/>
    <property type="match status" value="1"/>
</dbReference>
<name>A0A6A6N0L7_HEVBR</name>
<dbReference type="GO" id="GO:0016787">
    <property type="term" value="F:hydrolase activity"/>
    <property type="evidence" value="ECO:0007669"/>
    <property type="project" value="UniProtKB-KW"/>
</dbReference>
<dbReference type="AlphaFoldDB" id="A0A6A6N0L7"/>
<dbReference type="CDD" id="cd17942">
    <property type="entry name" value="DEADc_DDX18"/>
    <property type="match status" value="1"/>
</dbReference>
<feature type="domain" description="DEAD-box RNA helicase Q" evidence="17">
    <location>
        <begin position="176"/>
        <end position="204"/>
    </location>
</feature>
<dbReference type="EC" id="3.6.4.13" evidence="13"/>
<evidence type="ECO:0000256" key="3">
    <source>
        <dbReference type="ARBA" id="ARBA00022741"/>
    </source>
</evidence>
<dbReference type="SMART" id="SM00487">
    <property type="entry name" value="DEXDc"/>
    <property type="match status" value="1"/>
</dbReference>
<comment type="subcellular location">
    <subcellularLocation>
        <location evidence="1">Membrane</location>
        <topology evidence="1">Multi-pass membrane protein</topology>
    </subcellularLocation>
</comment>
<dbReference type="Pfam" id="PF13959">
    <property type="entry name" value="CTE_SPB4"/>
    <property type="match status" value="1"/>
</dbReference>
<keyword evidence="7 13" id="KW-0694">RNA-binding</keyword>
<evidence type="ECO:0000256" key="11">
    <source>
        <dbReference type="PROSITE-ProRule" id="PRU00282"/>
    </source>
</evidence>
<keyword evidence="6 13" id="KW-0067">ATP-binding</keyword>
<evidence type="ECO:0000256" key="1">
    <source>
        <dbReference type="ARBA" id="ARBA00004141"/>
    </source>
</evidence>
<dbReference type="SUPFAM" id="SSF52540">
    <property type="entry name" value="P-loop containing nucleoside triphosphate hydrolases"/>
    <property type="match status" value="2"/>
</dbReference>
<comment type="domain">
    <text evidence="13">The Q motif is unique to and characteristic of the DEAD box family of RNA helicases and controls ATP binding and hydrolysis.</text>
</comment>
<evidence type="ECO:0000256" key="10">
    <source>
        <dbReference type="ARBA" id="ARBA00047984"/>
    </source>
</evidence>
<evidence type="ECO:0000256" key="9">
    <source>
        <dbReference type="ARBA" id="ARBA00024357"/>
    </source>
</evidence>
<dbReference type="InterPro" id="IPR014014">
    <property type="entry name" value="RNA_helicase_DEAD_Q_motif"/>
</dbReference>
<dbReference type="SMART" id="SM01178">
    <property type="entry name" value="DUF4217"/>
    <property type="match status" value="1"/>
</dbReference>
<feature type="repeat" description="Solcar" evidence="11">
    <location>
        <begin position="1"/>
        <end position="37"/>
    </location>
</feature>
<dbReference type="PROSITE" id="PS51192">
    <property type="entry name" value="HELICASE_ATP_BIND_1"/>
    <property type="match status" value="1"/>
</dbReference>
<dbReference type="GO" id="GO:0003724">
    <property type="term" value="F:RNA helicase activity"/>
    <property type="evidence" value="ECO:0007669"/>
    <property type="project" value="UniProtKB-EC"/>
</dbReference>
<keyword evidence="19" id="KW-1185">Reference proteome</keyword>
<proteinExistence type="inferred from homology"/>
<feature type="domain" description="Helicase C-terminal" evidence="16">
    <location>
        <begin position="409"/>
        <end position="566"/>
    </location>
</feature>
<evidence type="ECO:0000256" key="8">
    <source>
        <dbReference type="ARBA" id="ARBA00023136"/>
    </source>
</evidence>
<gene>
    <name evidence="18" type="ORF">GH714_041308</name>
</gene>
<evidence type="ECO:0000259" key="15">
    <source>
        <dbReference type="PROSITE" id="PS51192"/>
    </source>
</evidence>
<sequence length="941" mass="105606">MRNDGWKGLFRGNFVNVIRVAPSKAIELVLLPELAPHYARTLELLKLKTRLTVQREVYKNLFDAFLKIKGEEGLSELHGSLIPSLIGKRKRKRNRANKGFAAEEPEQQNPNQIDEEEEEEREIEVVKDSKDKRKKKNKKLKNNERGNAEEELDEEDLEEEKVEKKVKSGGGIMSADSFDSLGLSEPTLKAIQEMGFQYLTKIQARAIPPLLIGKDVLGAARTGSGKTLAFLIPAVELLYNVSFTPRNGTGVVVICPTRELAIQTHAVAKDLLKYHSQTLGLVIGGSARKGEAERITKGVNLLVATPGRLLDHLQNTKGFIYKNLKCLMIDEADRILEANFEEEMKQIIKLLPKSRQTALFSATQTKKVEDLARLSFQTTPIYIDVDDGRTKVTNEGLQQGYCVVPSAKRFILLYSFLKRNLSKKVMVFFSSCNSVKFHSELLRYIQVECLDIHGKQKQQKRTSTFFDFCKAEKGILLCTDVAARGLDIPDVDWIVQYDPPDEPKEYIHRVGRTARGEGAKGNALLFLIPEELQFLRYLKAAKVPVKEYEFDDKKLANVQSHLEKLVANNYYLNKSAKDAYRSYILAYNSHSMKDIFNVHRLDLQAVAASFCFSCPPKVNLNIDSKLPNLERKRIKEVKIGSVRTTLMEGRVMEKINGNLVLMLEFADQGSPHLFKKNLASMLSKCVFWSRKNYHGSFKQINDVGMFLLSESCKDLQSVRLCGFSRVSDAGIASLLHSCQKLKKFEVRNALFLSDLAFHNLTGVSCSLVEVRLLSCNLITSETVKKLGSSRSLEVLDLCGCKSIADSCVSSISCLRRLTSLNLTGADITDDGLSILGQTLATLDLGYMPRISDNGIFTIVAAGREITELCIRYCFHVTDSSLQALGTKRSLQYGNKQLRQLDLFNCIGLSAGAVRLLRKPLFSGLHWVGIGQTRLVNREVLL</sequence>
<dbReference type="Gene3D" id="3.40.50.300">
    <property type="entry name" value="P-loop containing nucleotide triphosphate hydrolases"/>
    <property type="match status" value="2"/>
</dbReference>
<dbReference type="SMART" id="SM00490">
    <property type="entry name" value="HELICc"/>
    <property type="match status" value="1"/>
</dbReference>
<evidence type="ECO:0000256" key="7">
    <source>
        <dbReference type="ARBA" id="ARBA00022884"/>
    </source>
</evidence>
<dbReference type="InterPro" id="IPR032675">
    <property type="entry name" value="LRR_dom_sf"/>
</dbReference>
<dbReference type="InterPro" id="IPR001650">
    <property type="entry name" value="Helicase_C-like"/>
</dbReference>
<dbReference type="InterPro" id="IPR006553">
    <property type="entry name" value="Leu-rich_rpt_Cys-con_subtyp"/>
</dbReference>
<evidence type="ECO:0000259" key="16">
    <source>
        <dbReference type="PROSITE" id="PS51194"/>
    </source>
</evidence>
<evidence type="ECO:0000256" key="6">
    <source>
        <dbReference type="ARBA" id="ARBA00022840"/>
    </source>
</evidence>
<dbReference type="SUPFAM" id="SSF103506">
    <property type="entry name" value="Mitochondrial carrier"/>
    <property type="match status" value="1"/>
</dbReference>
<dbReference type="SUPFAM" id="SSF52047">
    <property type="entry name" value="RNI-like"/>
    <property type="match status" value="1"/>
</dbReference>
<dbReference type="PROSITE" id="PS51194">
    <property type="entry name" value="HELICASE_CTER"/>
    <property type="match status" value="1"/>
</dbReference>
<dbReference type="EMBL" id="JAAGAX010000004">
    <property type="protein sequence ID" value="KAF2317983.1"/>
    <property type="molecule type" value="Genomic_DNA"/>
</dbReference>
<dbReference type="InterPro" id="IPR027417">
    <property type="entry name" value="P-loop_NTPase"/>
</dbReference>
<dbReference type="InterPro" id="IPR025313">
    <property type="entry name" value="SPB4-like_CTE"/>
</dbReference>
<evidence type="ECO:0000256" key="4">
    <source>
        <dbReference type="ARBA" id="ARBA00022801"/>
    </source>
</evidence>
<keyword evidence="2 11" id="KW-0812">Transmembrane</keyword>
<comment type="catalytic activity">
    <reaction evidence="10 13">
        <text>ATP + H2O = ADP + phosphate + H(+)</text>
        <dbReference type="Rhea" id="RHEA:13065"/>
        <dbReference type="ChEBI" id="CHEBI:15377"/>
        <dbReference type="ChEBI" id="CHEBI:15378"/>
        <dbReference type="ChEBI" id="CHEBI:30616"/>
        <dbReference type="ChEBI" id="CHEBI:43474"/>
        <dbReference type="ChEBI" id="CHEBI:456216"/>
        <dbReference type="EC" id="3.6.4.13"/>
    </reaction>
</comment>
<dbReference type="InterPro" id="IPR011545">
    <property type="entry name" value="DEAD/DEAH_box_helicase_dom"/>
</dbReference>
<feature type="region of interest" description="Disordered" evidence="14">
    <location>
        <begin position="93"/>
        <end position="162"/>
    </location>
</feature>
<dbReference type="PROSITE" id="PS00039">
    <property type="entry name" value="DEAD_ATP_HELICASE"/>
    <property type="match status" value="1"/>
</dbReference>
<feature type="short sequence motif" description="Q motif" evidence="12">
    <location>
        <begin position="176"/>
        <end position="204"/>
    </location>
</feature>
<dbReference type="GO" id="GO:0005524">
    <property type="term" value="F:ATP binding"/>
    <property type="evidence" value="ECO:0007669"/>
    <property type="project" value="UniProtKB-UniRule"/>
</dbReference>
<dbReference type="InterPro" id="IPR018108">
    <property type="entry name" value="MCP_transmembrane"/>
</dbReference>
<dbReference type="InterPro" id="IPR014001">
    <property type="entry name" value="Helicase_ATP-bd"/>
</dbReference>
<dbReference type="Gene3D" id="3.80.10.10">
    <property type="entry name" value="Ribonuclease Inhibitor"/>
    <property type="match status" value="3"/>
</dbReference>
<dbReference type="Pfam" id="PF00271">
    <property type="entry name" value="Helicase_C"/>
    <property type="match status" value="1"/>
</dbReference>
<dbReference type="InterPro" id="IPR000629">
    <property type="entry name" value="RNA-helicase_DEAD-box_CS"/>
</dbReference>
<evidence type="ECO:0000313" key="18">
    <source>
        <dbReference type="EMBL" id="KAF2317983.1"/>
    </source>
</evidence>
<evidence type="ECO:0000259" key="17">
    <source>
        <dbReference type="PROSITE" id="PS51195"/>
    </source>
</evidence>
<dbReference type="CDD" id="cd18787">
    <property type="entry name" value="SF2_C_DEAD"/>
    <property type="match status" value="1"/>
</dbReference>
<dbReference type="Pfam" id="PF00270">
    <property type="entry name" value="DEAD"/>
    <property type="match status" value="1"/>
</dbReference>
<feature type="compositionally biased region" description="Acidic residues" evidence="14">
    <location>
        <begin position="113"/>
        <end position="122"/>
    </location>
</feature>
<dbReference type="InterPro" id="IPR057207">
    <property type="entry name" value="FBXL15_LRR"/>
</dbReference>
<dbReference type="InterPro" id="IPR044773">
    <property type="entry name" value="DDX18/Has1_DEADc"/>
</dbReference>
<protein>
    <recommendedName>
        <fullName evidence="13">ATP-dependent RNA helicase</fullName>
        <ecNumber evidence="13">3.6.4.13</ecNumber>
    </recommendedName>
</protein>
<evidence type="ECO:0000256" key="13">
    <source>
        <dbReference type="RuleBase" id="RU365068"/>
    </source>
</evidence>
<keyword evidence="5 13" id="KW-0347">Helicase</keyword>
<dbReference type="PROSITE" id="PS51195">
    <property type="entry name" value="Q_MOTIF"/>
    <property type="match status" value="1"/>
</dbReference>
<dbReference type="PANTHER" id="PTHR24031">
    <property type="entry name" value="RNA HELICASE"/>
    <property type="match status" value="1"/>
</dbReference>
<dbReference type="PROSITE" id="PS50920">
    <property type="entry name" value="SOLCAR"/>
    <property type="match status" value="1"/>
</dbReference>
<evidence type="ECO:0000256" key="14">
    <source>
        <dbReference type="SAM" id="MobiDB-lite"/>
    </source>
</evidence>
<keyword evidence="4 13" id="KW-0378">Hydrolase</keyword>
<dbReference type="GO" id="GO:0016020">
    <property type="term" value="C:membrane"/>
    <property type="evidence" value="ECO:0007669"/>
    <property type="project" value="UniProtKB-SubCell"/>
</dbReference>
<comment type="caution">
    <text evidence="18">The sequence shown here is derived from an EMBL/GenBank/DDBJ whole genome shotgun (WGS) entry which is preliminary data.</text>
</comment>
<dbReference type="FunFam" id="3.40.50.300:FF:000379">
    <property type="entry name" value="RNA helicase"/>
    <property type="match status" value="1"/>
</dbReference>
<dbReference type="SMART" id="SM00367">
    <property type="entry name" value="LRR_CC"/>
    <property type="match status" value="5"/>
</dbReference>